<keyword evidence="3 6" id="KW-0645">Protease</keyword>
<evidence type="ECO:0000256" key="2">
    <source>
        <dbReference type="ARBA" id="ARBA00005634"/>
    </source>
</evidence>
<gene>
    <name evidence="8" type="ORF">BC936DRAFT_141250</name>
</gene>
<evidence type="ECO:0000256" key="3">
    <source>
        <dbReference type="ARBA" id="ARBA00022670"/>
    </source>
</evidence>
<dbReference type="Pfam" id="PF04389">
    <property type="entry name" value="Peptidase_M28"/>
    <property type="match status" value="1"/>
</dbReference>
<feature type="non-terminal residue" evidence="8">
    <location>
        <position position="1"/>
    </location>
</feature>
<accession>A0A433A2L5</accession>
<evidence type="ECO:0000256" key="1">
    <source>
        <dbReference type="ARBA" id="ARBA00001947"/>
    </source>
</evidence>
<dbReference type="InterPro" id="IPR045175">
    <property type="entry name" value="M28_fam"/>
</dbReference>
<comment type="cofactor">
    <cofactor evidence="1">
        <name>Zn(2+)</name>
        <dbReference type="ChEBI" id="CHEBI:29105"/>
    </cofactor>
</comment>
<dbReference type="GO" id="GO:0046872">
    <property type="term" value="F:metal ion binding"/>
    <property type="evidence" value="ECO:0007669"/>
    <property type="project" value="UniProtKB-KW"/>
</dbReference>
<feature type="domain" description="Peptidase M28" evidence="7">
    <location>
        <begin position="25"/>
        <end position="187"/>
    </location>
</feature>
<organism evidence="8 9">
    <name type="scientific">Jimgerdemannia flammicorona</name>
    <dbReference type="NCBI Taxonomy" id="994334"/>
    <lineage>
        <taxon>Eukaryota</taxon>
        <taxon>Fungi</taxon>
        <taxon>Fungi incertae sedis</taxon>
        <taxon>Mucoromycota</taxon>
        <taxon>Mucoromycotina</taxon>
        <taxon>Endogonomycetes</taxon>
        <taxon>Endogonales</taxon>
        <taxon>Endogonaceae</taxon>
        <taxon>Jimgerdemannia</taxon>
    </lineage>
</organism>
<dbReference type="InterPro" id="IPR007484">
    <property type="entry name" value="Peptidase_M28"/>
</dbReference>
<dbReference type="EMBL" id="RBNI01019114">
    <property type="protein sequence ID" value="RUO96923.1"/>
    <property type="molecule type" value="Genomic_DNA"/>
</dbReference>
<dbReference type="PANTHER" id="PTHR12147">
    <property type="entry name" value="METALLOPEPTIDASE M28 FAMILY MEMBER"/>
    <property type="match status" value="1"/>
</dbReference>
<dbReference type="AlphaFoldDB" id="A0A433A2L5"/>
<dbReference type="SUPFAM" id="SSF53187">
    <property type="entry name" value="Zn-dependent exopeptidases"/>
    <property type="match status" value="1"/>
</dbReference>
<dbReference type="OrthoDB" id="10013407at2759"/>
<keyword evidence="9" id="KW-1185">Reference proteome</keyword>
<reference evidence="8 9" key="1">
    <citation type="journal article" date="2018" name="New Phytol.">
        <title>Phylogenomics of Endogonaceae and evolution of mycorrhizas within Mucoromycota.</title>
        <authorList>
            <person name="Chang Y."/>
            <person name="Desiro A."/>
            <person name="Na H."/>
            <person name="Sandor L."/>
            <person name="Lipzen A."/>
            <person name="Clum A."/>
            <person name="Barry K."/>
            <person name="Grigoriev I.V."/>
            <person name="Martin F.M."/>
            <person name="Stajich J.E."/>
            <person name="Smith M.E."/>
            <person name="Bonito G."/>
            <person name="Spatafora J.W."/>
        </authorList>
    </citation>
    <scope>NUCLEOTIDE SEQUENCE [LARGE SCALE GENOMIC DNA]</scope>
    <source>
        <strain evidence="8 9">GMNB39</strain>
    </source>
</reference>
<keyword evidence="4 6" id="KW-0378">Hydrolase</keyword>
<evidence type="ECO:0000313" key="9">
    <source>
        <dbReference type="Proteomes" id="UP000268093"/>
    </source>
</evidence>
<evidence type="ECO:0000259" key="7">
    <source>
        <dbReference type="Pfam" id="PF04389"/>
    </source>
</evidence>
<sequence>ISIVISPVVLTHNPLYSLLLPLAQADDDGSGTSMLLQSAHLIHQHSLSFDRTLQLVAFSGEEQGLFGSRAYARHLRDRHANVTVMLQGDMLAYRREGEPMQCGFPERFRTEEVTVLVRNVTQFYVPELTIGITGACCSDHQSFWENGFASTQFFERNGPIVDPMYHNSGDLVYRSGYDLEQLAAITKAMLSSILHIAEFTTEKERV</sequence>
<evidence type="ECO:0000256" key="5">
    <source>
        <dbReference type="ARBA" id="ARBA00022833"/>
    </source>
</evidence>
<dbReference type="GO" id="GO:0006508">
    <property type="term" value="P:proteolysis"/>
    <property type="evidence" value="ECO:0007669"/>
    <property type="project" value="UniProtKB-KW"/>
</dbReference>
<evidence type="ECO:0000313" key="8">
    <source>
        <dbReference type="EMBL" id="RUO96923.1"/>
    </source>
</evidence>
<keyword evidence="6" id="KW-0479">Metal-binding</keyword>
<dbReference type="EC" id="3.4.-.-" evidence="6"/>
<name>A0A433A2L5_9FUNG</name>
<comment type="similarity">
    <text evidence="2">Belongs to the peptidase M28 family. M28B subfamily.</text>
</comment>
<dbReference type="Proteomes" id="UP000268093">
    <property type="component" value="Unassembled WGS sequence"/>
</dbReference>
<dbReference type="GO" id="GO:0008235">
    <property type="term" value="F:metalloexopeptidase activity"/>
    <property type="evidence" value="ECO:0007669"/>
    <property type="project" value="InterPro"/>
</dbReference>
<evidence type="ECO:0000256" key="6">
    <source>
        <dbReference type="RuleBase" id="RU361240"/>
    </source>
</evidence>
<comment type="caution">
    <text evidence="8">The sequence shown here is derived from an EMBL/GenBank/DDBJ whole genome shotgun (WGS) entry which is preliminary data.</text>
</comment>
<dbReference type="Gene3D" id="3.40.630.10">
    <property type="entry name" value="Zn peptidases"/>
    <property type="match status" value="1"/>
</dbReference>
<dbReference type="PANTHER" id="PTHR12147:SF26">
    <property type="entry name" value="PEPTIDASE M28 DOMAIN-CONTAINING PROTEIN"/>
    <property type="match status" value="1"/>
</dbReference>
<keyword evidence="5 6" id="KW-0862">Zinc</keyword>
<proteinExistence type="inferred from homology"/>
<protein>
    <recommendedName>
        <fullName evidence="6">Peptide hydrolase</fullName>
        <ecNumber evidence="6">3.4.-.-</ecNumber>
    </recommendedName>
</protein>
<evidence type="ECO:0000256" key="4">
    <source>
        <dbReference type="ARBA" id="ARBA00022801"/>
    </source>
</evidence>